<evidence type="ECO:0000313" key="1">
    <source>
        <dbReference type="EMBL" id="KAI3796370.1"/>
    </source>
</evidence>
<organism evidence="1 2">
    <name type="scientific">Smallanthus sonchifolius</name>
    <dbReference type="NCBI Taxonomy" id="185202"/>
    <lineage>
        <taxon>Eukaryota</taxon>
        <taxon>Viridiplantae</taxon>
        <taxon>Streptophyta</taxon>
        <taxon>Embryophyta</taxon>
        <taxon>Tracheophyta</taxon>
        <taxon>Spermatophyta</taxon>
        <taxon>Magnoliopsida</taxon>
        <taxon>eudicotyledons</taxon>
        <taxon>Gunneridae</taxon>
        <taxon>Pentapetalae</taxon>
        <taxon>asterids</taxon>
        <taxon>campanulids</taxon>
        <taxon>Asterales</taxon>
        <taxon>Asteraceae</taxon>
        <taxon>Asteroideae</taxon>
        <taxon>Heliantheae alliance</taxon>
        <taxon>Millerieae</taxon>
        <taxon>Smallanthus</taxon>
    </lineage>
</organism>
<reference evidence="1 2" key="2">
    <citation type="journal article" date="2022" name="Mol. Ecol. Resour.">
        <title>The genomes of chicory, endive, great burdock and yacon provide insights into Asteraceae paleo-polyploidization history and plant inulin production.</title>
        <authorList>
            <person name="Fan W."/>
            <person name="Wang S."/>
            <person name="Wang H."/>
            <person name="Wang A."/>
            <person name="Jiang F."/>
            <person name="Liu H."/>
            <person name="Zhao H."/>
            <person name="Xu D."/>
            <person name="Zhang Y."/>
        </authorList>
    </citation>
    <scope>NUCLEOTIDE SEQUENCE [LARGE SCALE GENOMIC DNA]</scope>
    <source>
        <strain evidence="2">cv. Yunnan</strain>
        <tissue evidence="1">Leaves</tissue>
    </source>
</reference>
<name>A0ACB9HMP5_9ASTR</name>
<dbReference type="EMBL" id="CM042029">
    <property type="protein sequence ID" value="KAI3796370.1"/>
    <property type="molecule type" value="Genomic_DNA"/>
</dbReference>
<comment type="caution">
    <text evidence="1">The sequence shown here is derived from an EMBL/GenBank/DDBJ whole genome shotgun (WGS) entry which is preliminary data.</text>
</comment>
<sequence>MMAKAASGASTGSTDDGVASRQKRVGVCFTLQSGISLLILFYSCLAIEAYEHRLKHLLLSTVIIVIALLTSLSLIRLRSTLTSLHTNISVWINRRFVSSISSESTKVASIVGKQRCMTTPWRLNHSFISWL</sequence>
<reference evidence="2" key="1">
    <citation type="journal article" date="2022" name="Mol. Ecol. Resour.">
        <title>The genomes of chicory, endive, great burdock and yacon provide insights into Asteraceae palaeo-polyploidization history and plant inulin production.</title>
        <authorList>
            <person name="Fan W."/>
            <person name="Wang S."/>
            <person name="Wang H."/>
            <person name="Wang A."/>
            <person name="Jiang F."/>
            <person name="Liu H."/>
            <person name="Zhao H."/>
            <person name="Xu D."/>
            <person name="Zhang Y."/>
        </authorList>
    </citation>
    <scope>NUCLEOTIDE SEQUENCE [LARGE SCALE GENOMIC DNA]</scope>
    <source>
        <strain evidence="2">cv. Yunnan</strain>
    </source>
</reference>
<evidence type="ECO:0000313" key="2">
    <source>
        <dbReference type="Proteomes" id="UP001056120"/>
    </source>
</evidence>
<keyword evidence="2" id="KW-1185">Reference proteome</keyword>
<dbReference type="Proteomes" id="UP001056120">
    <property type="component" value="Linkage Group LG12"/>
</dbReference>
<protein>
    <submittedName>
        <fullName evidence="1">Uncharacterized protein</fullName>
    </submittedName>
</protein>
<proteinExistence type="predicted"/>
<accession>A0ACB9HMP5</accession>
<gene>
    <name evidence="1" type="ORF">L1987_39040</name>
</gene>